<comment type="caution">
    <text evidence="1">The sequence shown here is derived from an EMBL/GenBank/DDBJ whole genome shotgun (WGS) entry which is preliminary data.</text>
</comment>
<gene>
    <name evidence="1" type="ORF">GQN54_11165</name>
</gene>
<sequence>MKFPFDKKRIQEGMSFQTYYSLTEKLVKEGKTTGPNQSEDLAHYTKLNLSRMKRLVKTATLNDLLIEKINQVKSKTYFLVITEAWCGDAAQNVPLIAKAAEFSPNIELKIILRDENLDIMDQYLTNGGRSIPKVIAIDAESLEVMGEWGPRPNGAQELMLELKTKEAPYTEISEALQRWYIMDKTNSFQADFGQLIDAVLTPTEAIK</sequence>
<evidence type="ECO:0000313" key="1">
    <source>
        <dbReference type="EMBL" id="NBG66675.1"/>
    </source>
</evidence>
<dbReference type="RefSeq" id="WP_160633627.1">
    <property type="nucleotide sequence ID" value="NZ_WWNE01000008.1"/>
</dbReference>
<organism evidence="1 2">
    <name type="scientific">Acidiluteibacter ferrifornacis</name>
    <dbReference type="NCBI Taxonomy" id="2692424"/>
    <lineage>
        <taxon>Bacteria</taxon>
        <taxon>Pseudomonadati</taxon>
        <taxon>Bacteroidota</taxon>
        <taxon>Flavobacteriia</taxon>
        <taxon>Flavobacteriales</taxon>
        <taxon>Cryomorphaceae</taxon>
        <taxon>Acidiluteibacter</taxon>
    </lineage>
</organism>
<dbReference type="Pfam" id="PF14595">
    <property type="entry name" value="Thioredoxin_9"/>
    <property type="match status" value="1"/>
</dbReference>
<dbReference type="SUPFAM" id="SSF52833">
    <property type="entry name" value="Thioredoxin-like"/>
    <property type="match status" value="1"/>
</dbReference>
<keyword evidence="2" id="KW-1185">Reference proteome</keyword>
<protein>
    <submittedName>
        <fullName evidence="1">Thioredoxin family protein</fullName>
    </submittedName>
</protein>
<reference evidence="1 2" key="1">
    <citation type="submission" date="2019-12" db="EMBL/GenBank/DDBJ databases">
        <authorList>
            <person name="Zhao J."/>
        </authorList>
    </citation>
    <scope>NUCLEOTIDE SEQUENCE [LARGE SCALE GENOMIC DNA]</scope>
    <source>
        <strain evidence="1 2">S-15</strain>
    </source>
</reference>
<proteinExistence type="predicted"/>
<dbReference type="InterPro" id="IPR036249">
    <property type="entry name" value="Thioredoxin-like_sf"/>
</dbReference>
<accession>A0A6N9NQJ6</accession>
<dbReference type="AlphaFoldDB" id="A0A6N9NQJ6"/>
<evidence type="ECO:0000313" key="2">
    <source>
        <dbReference type="Proteomes" id="UP000470771"/>
    </source>
</evidence>
<dbReference type="Gene3D" id="3.40.30.10">
    <property type="entry name" value="Glutaredoxin"/>
    <property type="match status" value="1"/>
</dbReference>
<name>A0A6N9NQJ6_9FLAO</name>
<dbReference type="Proteomes" id="UP000470771">
    <property type="component" value="Unassembled WGS sequence"/>
</dbReference>
<dbReference type="EMBL" id="WWNE01000008">
    <property type="protein sequence ID" value="NBG66675.1"/>
    <property type="molecule type" value="Genomic_DNA"/>
</dbReference>